<evidence type="ECO:0000313" key="9">
    <source>
        <dbReference type="EMBL" id="RXJ85973.1"/>
    </source>
</evidence>
<reference evidence="9 10" key="1">
    <citation type="submission" date="2017-10" db="EMBL/GenBank/DDBJ databases">
        <title>Genomics of the genus Arcobacter.</title>
        <authorList>
            <person name="Perez-Cataluna A."/>
            <person name="Figueras M.J."/>
        </authorList>
    </citation>
    <scope>NUCLEOTIDE SEQUENCE [LARGE SCALE GENOMIC DNA]</scope>
    <source>
        <strain evidence="9 10">F26</strain>
    </source>
</reference>
<feature type="chain" id="PRO_5020285965" evidence="8">
    <location>
        <begin position="23"/>
        <end position="429"/>
    </location>
</feature>
<keyword evidence="6" id="KW-0472">Membrane</keyword>
<evidence type="ECO:0000256" key="5">
    <source>
        <dbReference type="ARBA" id="ARBA00022692"/>
    </source>
</evidence>
<dbReference type="PANTHER" id="PTHR30026:SF21">
    <property type="entry name" value="SLR1270 PROTEIN"/>
    <property type="match status" value="1"/>
</dbReference>
<keyword evidence="5" id="KW-0812">Transmembrane</keyword>
<evidence type="ECO:0000256" key="4">
    <source>
        <dbReference type="ARBA" id="ARBA00022452"/>
    </source>
</evidence>
<dbReference type="SUPFAM" id="SSF56954">
    <property type="entry name" value="Outer membrane efflux proteins (OEP)"/>
    <property type="match status" value="1"/>
</dbReference>
<dbReference type="GO" id="GO:0015562">
    <property type="term" value="F:efflux transmembrane transporter activity"/>
    <property type="evidence" value="ECO:0007669"/>
    <property type="project" value="InterPro"/>
</dbReference>
<dbReference type="InterPro" id="IPR051906">
    <property type="entry name" value="TolC-like"/>
</dbReference>
<comment type="similarity">
    <text evidence="2">Belongs to the outer membrane factor (OMF) (TC 1.B.17) family.</text>
</comment>
<proteinExistence type="inferred from homology"/>
<dbReference type="AlphaFoldDB" id="A0A4Q0ZHD3"/>
<dbReference type="GO" id="GO:1990281">
    <property type="term" value="C:efflux pump complex"/>
    <property type="evidence" value="ECO:0007669"/>
    <property type="project" value="TreeGrafter"/>
</dbReference>
<comment type="caution">
    <text evidence="9">The sequence shown here is derived from an EMBL/GenBank/DDBJ whole genome shotgun (WGS) entry which is preliminary data.</text>
</comment>
<comment type="subcellular location">
    <subcellularLocation>
        <location evidence="1">Cell outer membrane</location>
    </subcellularLocation>
</comment>
<dbReference type="RefSeq" id="WP_128985506.1">
    <property type="nucleotide sequence ID" value="NZ_PDJZ01000001.1"/>
</dbReference>
<evidence type="ECO:0000256" key="8">
    <source>
        <dbReference type="SAM" id="SignalP"/>
    </source>
</evidence>
<evidence type="ECO:0000256" key="2">
    <source>
        <dbReference type="ARBA" id="ARBA00007613"/>
    </source>
</evidence>
<feature type="signal peptide" evidence="8">
    <location>
        <begin position="1"/>
        <end position="22"/>
    </location>
</feature>
<dbReference type="InterPro" id="IPR028351">
    <property type="entry name" value="CyaE"/>
</dbReference>
<dbReference type="GO" id="GO:0009279">
    <property type="term" value="C:cell outer membrane"/>
    <property type="evidence" value="ECO:0007669"/>
    <property type="project" value="UniProtKB-SubCell"/>
</dbReference>
<dbReference type="Proteomes" id="UP000290870">
    <property type="component" value="Unassembled WGS sequence"/>
</dbReference>
<dbReference type="PIRSF" id="PIRSF001892">
    <property type="entry name" value="CyaE"/>
    <property type="match status" value="1"/>
</dbReference>
<evidence type="ECO:0000256" key="7">
    <source>
        <dbReference type="ARBA" id="ARBA00023237"/>
    </source>
</evidence>
<name>A0A4Q0ZHD3_9BACT</name>
<dbReference type="PANTHER" id="PTHR30026">
    <property type="entry name" value="OUTER MEMBRANE PROTEIN TOLC"/>
    <property type="match status" value="1"/>
</dbReference>
<evidence type="ECO:0000256" key="6">
    <source>
        <dbReference type="ARBA" id="ARBA00023136"/>
    </source>
</evidence>
<protein>
    <submittedName>
        <fullName evidence="9">Uncharacterized protein</fullName>
    </submittedName>
</protein>
<keyword evidence="7" id="KW-0998">Cell outer membrane</keyword>
<keyword evidence="4" id="KW-1134">Transmembrane beta strand</keyword>
<dbReference type="Gene3D" id="1.20.1600.10">
    <property type="entry name" value="Outer membrane efflux proteins (OEP)"/>
    <property type="match status" value="1"/>
</dbReference>
<dbReference type="EMBL" id="PDJZ01000001">
    <property type="protein sequence ID" value="RXJ85973.1"/>
    <property type="molecule type" value="Genomic_DNA"/>
</dbReference>
<evidence type="ECO:0000256" key="3">
    <source>
        <dbReference type="ARBA" id="ARBA00022448"/>
    </source>
</evidence>
<dbReference type="Pfam" id="PF02321">
    <property type="entry name" value="OEP"/>
    <property type="match status" value="2"/>
</dbReference>
<sequence length="429" mass="48525">MFKKKRIISSICAIFLFSNLNAKDILLEELINTAIQNNSNIKISKYKEEIKDANYENSKAGYLPKVSAVGEVAKYDIKGSNSNQVEDNVTGFSLSANQLIYDFGKTSNIIDSAKEDYLASNFETVKNISFTVLKIKEAYYNILSSFQQINLAKESIKIDELHLVQAEKYYKAGVRTLIDVTDAQLKLSNSKLELIQAQYNLKNAQTKLISILGIDESKKIDIKNAQEITSLAKSLEVTNLQLENLLSKGYENRPELKMFEKQINAQKLKLKSNRAEYYPRVDFDATYSDKDSDKITSVDVRQATAGVYLKWDLYTGDSTQANIKSSLASLNSLKQQLTQEKLQIKEDITNAYFKLKESEESINIALLSVDLSTVKLDLANKRYQAGLNDLVELNESKLQYTQAKSNLINTYYNYLSSKANLDYAIGVIY</sequence>
<evidence type="ECO:0000256" key="1">
    <source>
        <dbReference type="ARBA" id="ARBA00004442"/>
    </source>
</evidence>
<organism evidence="9 10">
    <name type="scientific">Arcobacter cloacae</name>
    <dbReference type="NCBI Taxonomy" id="1054034"/>
    <lineage>
        <taxon>Bacteria</taxon>
        <taxon>Pseudomonadati</taxon>
        <taxon>Campylobacterota</taxon>
        <taxon>Epsilonproteobacteria</taxon>
        <taxon>Campylobacterales</taxon>
        <taxon>Arcobacteraceae</taxon>
        <taxon>Arcobacter</taxon>
    </lineage>
</organism>
<accession>A0A4Q0ZHD3</accession>
<keyword evidence="8" id="KW-0732">Signal</keyword>
<keyword evidence="3" id="KW-0813">Transport</keyword>
<gene>
    <name evidence="9" type="ORF">CRU90_01570</name>
</gene>
<evidence type="ECO:0000313" key="10">
    <source>
        <dbReference type="Proteomes" id="UP000290870"/>
    </source>
</evidence>
<dbReference type="GO" id="GO:0015288">
    <property type="term" value="F:porin activity"/>
    <property type="evidence" value="ECO:0007669"/>
    <property type="project" value="TreeGrafter"/>
</dbReference>
<dbReference type="OrthoDB" id="9772436at2"/>
<dbReference type="InterPro" id="IPR003423">
    <property type="entry name" value="OMP_efflux"/>
</dbReference>